<dbReference type="AlphaFoldDB" id="A0A4T1ZQP2"/>
<dbReference type="EMBL" id="RFLV01000006">
    <property type="protein sequence ID" value="TIH06495.1"/>
    <property type="molecule type" value="Genomic_DNA"/>
</dbReference>
<comment type="caution">
    <text evidence="1">The sequence shown here is derived from an EMBL/GenBank/DDBJ whole genome shotgun (WGS) entry which is preliminary data.</text>
</comment>
<reference evidence="1 2" key="1">
    <citation type="submission" date="2018-10" db="EMBL/GenBank/DDBJ databases">
        <title>Pseudomonas leptonychotis sp. nov., isolated from Weddell seals in Antarctica.</title>
        <authorList>
            <person name="Novakova D."/>
            <person name="Svec P."/>
            <person name="Kralova S."/>
            <person name="Kristofova L."/>
            <person name="Zeman M."/>
            <person name="Pantucek R."/>
            <person name="Maslanova I."/>
            <person name="Sedlacek I."/>
        </authorList>
    </citation>
    <scope>NUCLEOTIDE SEQUENCE [LARGE SCALE GENOMIC DNA]</scope>
    <source>
        <strain evidence="1 2">CCM 8849</strain>
    </source>
</reference>
<keyword evidence="2" id="KW-1185">Reference proteome</keyword>
<accession>A0A4T1ZQP2</accession>
<evidence type="ECO:0000313" key="2">
    <source>
        <dbReference type="Proteomes" id="UP000307541"/>
    </source>
</evidence>
<sequence length="226" mass="25296">MTEHFDRWAVLVDSSIAASNRADRMAGLNYSRKLLLIQHGALGGLGSKEDSLKSTLCLPRKLHCVNHLYVYSLEEENAFKTGVLTLGCSERVKVTYFKPGIEIERGFTDSKLRVLFVGHPLCEQLHEYLFRQLRENFELTAYYKPHPMAPMSMMMGQVGWTVISGKVNFPDVDLLVSYPSTLVIEYEGAGVPAVVHSMNMLPASSADYLALLLETLANIKAERNIV</sequence>
<protein>
    <submittedName>
        <fullName evidence="1">Uncharacterized protein</fullName>
    </submittedName>
</protein>
<name>A0A4T1ZQP2_9PSED</name>
<proteinExistence type="predicted"/>
<gene>
    <name evidence="1" type="ORF">D8779_19205</name>
</gene>
<dbReference type="Proteomes" id="UP000307541">
    <property type="component" value="Unassembled WGS sequence"/>
</dbReference>
<evidence type="ECO:0000313" key="1">
    <source>
        <dbReference type="EMBL" id="TIH06495.1"/>
    </source>
</evidence>
<organism evidence="1 2">
    <name type="scientific">Pseudomonas leptonychotis</name>
    <dbReference type="NCBI Taxonomy" id="2448482"/>
    <lineage>
        <taxon>Bacteria</taxon>
        <taxon>Pseudomonadati</taxon>
        <taxon>Pseudomonadota</taxon>
        <taxon>Gammaproteobacteria</taxon>
        <taxon>Pseudomonadales</taxon>
        <taxon>Pseudomonadaceae</taxon>
        <taxon>Pseudomonas</taxon>
    </lineage>
</organism>